<accession>A0ABY4W0S0</accession>
<dbReference type="Proteomes" id="UP001056291">
    <property type="component" value="Chromosome"/>
</dbReference>
<name>A0ABY4W0S0_9PROT</name>
<organism evidence="1 2">
    <name type="scientific">Sneathiella marina</name>
    <dbReference type="NCBI Taxonomy" id="2950108"/>
    <lineage>
        <taxon>Bacteria</taxon>
        <taxon>Pseudomonadati</taxon>
        <taxon>Pseudomonadota</taxon>
        <taxon>Alphaproteobacteria</taxon>
        <taxon>Sneathiellales</taxon>
        <taxon>Sneathiellaceae</taxon>
        <taxon>Sneathiella</taxon>
    </lineage>
</organism>
<dbReference type="RefSeq" id="WP_251933643.1">
    <property type="nucleotide sequence ID" value="NZ_CP098747.1"/>
</dbReference>
<protein>
    <submittedName>
        <fullName evidence="1">Uncharacterized protein</fullName>
    </submittedName>
</protein>
<gene>
    <name evidence="1" type="ORF">NBZ79_16515</name>
</gene>
<sequence>MNAKEFTKLVKESITYNQLERYFLVDQGNLESLNDHFTLRPDIDAIEEDMASAGGLKLSHAQRRMLVVLVALWDGRVADKVFSNGMGDLPKVIQSMDRNNRELFAELVVSYPGWGN</sequence>
<proteinExistence type="predicted"/>
<dbReference type="EMBL" id="CP098747">
    <property type="protein sequence ID" value="USG60763.1"/>
    <property type="molecule type" value="Genomic_DNA"/>
</dbReference>
<evidence type="ECO:0000313" key="1">
    <source>
        <dbReference type="EMBL" id="USG60763.1"/>
    </source>
</evidence>
<evidence type="ECO:0000313" key="2">
    <source>
        <dbReference type="Proteomes" id="UP001056291"/>
    </source>
</evidence>
<keyword evidence="2" id="KW-1185">Reference proteome</keyword>
<reference evidence="1" key="1">
    <citation type="submission" date="2022-06" db="EMBL/GenBank/DDBJ databases">
        <title>Sneathiella actinostolidae sp. nov., isolated from a sea anemonein the Western Pacific Ocean.</title>
        <authorList>
            <person name="Wei M.J."/>
        </authorList>
    </citation>
    <scope>NUCLEOTIDE SEQUENCE</scope>
    <source>
        <strain evidence="1">PHK-P5</strain>
    </source>
</reference>